<evidence type="ECO:0000259" key="1">
    <source>
        <dbReference type="Pfam" id="PF01844"/>
    </source>
</evidence>
<proteinExistence type="predicted"/>
<organism evidence="2 3">
    <name type="scientific">Hydrogenophaga defluvii</name>
    <dbReference type="NCBI Taxonomy" id="249410"/>
    <lineage>
        <taxon>Bacteria</taxon>
        <taxon>Pseudomonadati</taxon>
        <taxon>Pseudomonadota</taxon>
        <taxon>Betaproteobacteria</taxon>
        <taxon>Burkholderiales</taxon>
        <taxon>Comamonadaceae</taxon>
        <taxon>Hydrogenophaga</taxon>
    </lineage>
</organism>
<dbReference type="EMBL" id="JBHTBZ010000021">
    <property type="protein sequence ID" value="MFC7460828.1"/>
    <property type="molecule type" value="Genomic_DNA"/>
</dbReference>
<dbReference type="Gene3D" id="1.10.30.50">
    <property type="match status" value="1"/>
</dbReference>
<sequence>MSPEQFMKNFNWSMETFLVARKTKFQCAYCNLFFFKDIDSWTQFNVDHLRPRKDGVRDERIANKVAACWTCNKLKSNFDPGGDDCIVSKLELIERAKSYIIEVRNRRSEKVVAMRNAMNQLND</sequence>
<keyword evidence="2" id="KW-0255">Endonuclease</keyword>
<dbReference type="Proteomes" id="UP001596457">
    <property type="component" value="Unassembled WGS sequence"/>
</dbReference>
<protein>
    <submittedName>
        <fullName evidence="2">HNH endonuclease</fullName>
    </submittedName>
</protein>
<dbReference type="GO" id="GO:0004519">
    <property type="term" value="F:endonuclease activity"/>
    <property type="evidence" value="ECO:0007669"/>
    <property type="project" value="UniProtKB-KW"/>
</dbReference>
<feature type="domain" description="HNH" evidence="1">
    <location>
        <begin position="27"/>
        <end position="77"/>
    </location>
</feature>
<evidence type="ECO:0000313" key="2">
    <source>
        <dbReference type="EMBL" id="MFC7460828.1"/>
    </source>
</evidence>
<accession>A0ABW2SCA8</accession>
<name>A0ABW2SCA8_9BURK</name>
<reference evidence="3" key="1">
    <citation type="journal article" date="2019" name="Int. J. Syst. Evol. Microbiol.">
        <title>The Global Catalogue of Microorganisms (GCM) 10K type strain sequencing project: providing services to taxonomists for standard genome sequencing and annotation.</title>
        <authorList>
            <consortium name="The Broad Institute Genomics Platform"/>
            <consortium name="The Broad Institute Genome Sequencing Center for Infectious Disease"/>
            <person name="Wu L."/>
            <person name="Ma J."/>
        </authorList>
    </citation>
    <scope>NUCLEOTIDE SEQUENCE [LARGE SCALE GENOMIC DNA]</scope>
    <source>
        <strain evidence="3">CCUG 53903</strain>
    </source>
</reference>
<evidence type="ECO:0000313" key="3">
    <source>
        <dbReference type="Proteomes" id="UP001596457"/>
    </source>
</evidence>
<comment type="caution">
    <text evidence="2">The sequence shown here is derived from an EMBL/GenBank/DDBJ whole genome shotgun (WGS) entry which is preliminary data.</text>
</comment>
<keyword evidence="2" id="KW-0378">Hydrolase</keyword>
<gene>
    <name evidence="2" type="ORF">ACFQU0_10355</name>
</gene>
<keyword evidence="3" id="KW-1185">Reference proteome</keyword>
<dbReference type="InterPro" id="IPR002711">
    <property type="entry name" value="HNH"/>
</dbReference>
<dbReference type="RefSeq" id="WP_382200450.1">
    <property type="nucleotide sequence ID" value="NZ_JBHTBZ010000021.1"/>
</dbReference>
<dbReference type="Pfam" id="PF01844">
    <property type="entry name" value="HNH"/>
    <property type="match status" value="1"/>
</dbReference>
<keyword evidence="2" id="KW-0540">Nuclease</keyword>